<dbReference type="EC" id="1.12.98.3" evidence="7"/>
<keyword evidence="3 5" id="KW-1133">Transmembrane helix</keyword>
<reference evidence="7" key="1">
    <citation type="submission" date="2020-10" db="EMBL/GenBank/DDBJ databases">
        <authorList>
            <person name="Hahn C.J."/>
            <person name="Laso-Perez R."/>
            <person name="Vulcano F."/>
            <person name="Vaziourakis K.-M."/>
            <person name="Stokke R."/>
            <person name="Steen I.H."/>
            <person name="Teske A."/>
            <person name="Boetius A."/>
            <person name="Liebeke M."/>
            <person name="Amann R."/>
            <person name="Knittel K."/>
        </authorList>
    </citation>
    <scope>NUCLEOTIDE SEQUENCE</scope>
    <source>
        <strain evidence="7">Gfbio:e3339647-f889-4370-9287-4fb5cb688e4c:AG392M11_GoMArc1</strain>
    </source>
</reference>
<feature type="transmembrane region" description="Helical" evidence="5">
    <location>
        <begin position="451"/>
        <end position="469"/>
    </location>
</feature>
<evidence type="ECO:0000256" key="3">
    <source>
        <dbReference type="ARBA" id="ARBA00022989"/>
    </source>
</evidence>
<sequence>MNYSPLIPELIVVLTGLIVVFFGLFLPLRVKKGLGCISALALIASIVYILKSGVLSTSERAGIYFYEAYAIDSLSQFFKLVFLAVSLIVVIASIKRYEDNKYQDEYYGLLLFATFGMMIVASSNDLVTLFIGFELASMSTYVLAGFDKTNPKSLEAAMKYFIIGSVSSAIMLFGLSLLYGVTGTTNIEGISAYVALNGIADATGIAILVFLIAGFAFKMALVPFHMWAPDTYEGAPTMISAMLAAGSKKMGFVAAFKVFIVALIALRLDLQSVFFVLAIITMTYGNVVAISQKSIKRMLAYSSVAQAGYIAMAFVIMTPLAMGAGMLYILSHAFMKSGAFIAVGAVTHMLWTRNKNVENADYLKNFAGLSQRAPYTAFAMLIFVFALAGIPPTAGFVSKFFLFSSAIQAGYIALVVVAILNSALSLYYYARLVKYMYVLPPAGETLKEPRAYLLAMLVAIIAIFAIGIYPAPFLDWAMNAAATIGM</sequence>
<dbReference type="GO" id="GO:0042773">
    <property type="term" value="P:ATP synthesis coupled electron transport"/>
    <property type="evidence" value="ECO:0007669"/>
    <property type="project" value="InterPro"/>
</dbReference>
<dbReference type="EMBL" id="CAJHIQ010000018">
    <property type="protein sequence ID" value="CAD6492751.1"/>
    <property type="molecule type" value="Genomic_DNA"/>
</dbReference>
<feature type="transmembrane region" description="Helical" evidence="5">
    <location>
        <begin position="158"/>
        <end position="181"/>
    </location>
</feature>
<feature type="transmembrane region" description="Helical" evidence="5">
    <location>
        <begin position="410"/>
        <end position="430"/>
    </location>
</feature>
<dbReference type="NCBIfam" id="TIGR01770">
    <property type="entry name" value="NDH_I_N"/>
    <property type="match status" value="1"/>
</dbReference>
<feature type="transmembrane region" description="Helical" evidence="5">
    <location>
        <begin position="74"/>
        <end position="94"/>
    </location>
</feature>
<evidence type="ECO:0000259" key="6">
    <source>
        <dbReference type="Pfam" id="PF00361"/>
    </source>
</evidence>
<dbReference type="PRINTS" id="PR01434">
    <property type="entry name" value="NADHDHGNASE5"/>
</dbReference>
<evidence type="ECO:0000256" key="4">
    <source>
        <dbReference type="ARBA" id="ARBA00023136"/>
    </source>
</evidence>
<gene>
    <name evidence="7" type="primary">fpoN</name>
    <name evidence="7" type="ORF">DIAAKJNI_00380</name>
</gene>
<feature type="transmembrane region" description="Helical" evidence="5">
    <location>
        <begin position="274"/>
        <end position="291"/>
    </location>
</feature>
<feature type="transmembrane region" description="Helical" evidence="5">
    <location>
        <begin position="298"/>
        <end position="321"/>
    </location>
</feature>
<dbReference type="InterPro" id="IPR010096">
    <property type="entry name" value="NADH-Q_OxRdtase_suN/2"/>
</dbReference>
<feature type="transmembrane region" description="Helical" evidence="5">
    <location>
        <begin position="250"/>
        <end position="268"/>
    </location>
</feature>
<feature type="transmembrane region" description="Helical" evidence="5">
    <location>
        <begin position="6"/>
        <end position="26"/>
    </location>
</feature>
<keyword evidence="7" id="KW-0560">Oxidoreductase</keyword>
<keyword evidence="2 5" id="KW-0812">Transmembrane</keyword>
<dbReference type="Pfam" id="PF00361">
    <property type="entry name" value="Proton_antipo_M"/>
    <property type="match status" value="1"/>
</dbReference>
<evidence type="ECO:0000256" key="2">
    <source>
        <dbReference type="ARBA" id="ARBA00022692"/>
    </source>
</evidence>
<evidence type="ECO:0000313" key="8">
    <source>
        <dbReference type="Proteomes" id="UP000639006"/>
    </source>
</evidence>
<feature type="transmembrane region" description="Helical" evidence="5">
    <location>
        <begin position="33"/>
        <end position="54"/>
    </location>
</feature>
<feature type="transmembrane region" description="Helical" evidence="5">
    <location>
        <begin position="106"/>
        <end position="123"/>
    </location>
</feature>
<comment type="subcellular location">
    <subcellularLocation>
        <location evidence="1">Membrane</location>
        <topology evidence="1">Multi-pass membrane protein</topology>
    </subcellularLocation>
</comment>
<dbReference type="HAMAP" id="MF_00445">
    <property type="entry name" value="NDH1_NuoN_1"/>
    <property type="match status" value="1"/>
</dbReference>
<keyword evidence="4 5" id="KW-0472">Membrane</keyword>
<evidence type="ECO:0000313" key="7">
    <source>
        <dbReference type="EMBL" id="CAD6492751.1"/>
    </source>
</evidence>
<feature type="transmembrane region" description="Helical" evidence="5">
    <location>
        <begin position="193"/>
        <end position="217"/>
    </location>
</feature>
<proteinExistence type="inferred from homology"/>
<dbReference type="Proteomes" id="UP000639006">
    <property type="component" value="Unassembled WGS sequence"/>
</dbReference>
<protein>
    <submittedName>
        <fullName evidence="7">F(420)H(2) dehydrogenase subunit N</fullName>
        <ecNumber evidence="7">1.12.98.3</ecNumber>
    </submittedName>
</protein>
<dbReference type="PANTHER" id="PTHR22773">
    <property type="entry name" value="NADH DEHYDROGENASE"/>
    <property type="match status" value="1"/>
</dbReference>
<evidence type="ECO:0000256" key="1">
    <source>
        <dbReference type="ARBA" id="ARBA00004141"/>
    </source>
</evidence>
<dbReference type="GO" id="GO:0008137">
    <property type="term" value="F:NADH dehydrogenase (ubiquinone) activity"/>
    <property type="evidence" value="ECO:0007669"/>
    <property type="project" value="InterPro"/>
</dbReference>
<feature type="transmembrane region" description="Helical" evidence="5">
    <location>
        <begin position="372"/>
        <end position="390"/>
    </location>
</feature>
<dbReference type="GO" id="GO:0016020">
    <property type="term" value="C:membrane"/>
    <property type="evidence" value="ECO:0007669"/>
    <property type="project" value="UniProtKB-SubCell"/>
</dbReference>
<comment type="caution">
    <text evidence="7">The sequence shown here is derived from an EMBL/GenBank/DDBJ whole genome shotgun (WGS) entry which is preliminary data.</text>
</comment>
<name>A0A811T8U7_9EURY</name>
<dbReference type="InterPro" id="IPR001750">
    <property type="entry name" value="ND/Mrp_TM"/>
</dbReference>
<dbReference type="GO" id="GO:0051911">
    <property type="term" value="F:Methanosarcina-phenazine hydrogenase activity"/>
    <property type="evidence" value="ECO:0007669"/>
    <property type="project" value="UniProtKB-EC"/>
</dbReference>
<evidence type="ECO:0000256" key="5">
    <source>
        <dbReference type="SAM" id="Phobius"/>
    </source>
</evidence>
<feature type="domain" description="NADH:quinone oxidoreductase/Mrp antiporter transmembrane" evidence="6">
    <location>
        <begin position="123"/>
        <end position="424"/>
    </location>
</feature>
<dbReference type="AlphaFoldDB" id="A0A811T8U7"/>
<organism evidence="7 8">
    <name type="scientific">Candidatus Argoarchaeum ethanivorans</name>
    <dbReference type="NCBI Taxonomy" id="2608793"/>
    <lineage>
        <taxon>Archaea</taxon>
        <taxon>Methanobacteriati</taxon>
        <taxon>Methanobacteriota</taxon>
        <taxon>Stenosarchaea group</taxon>
        <taxon>Methanomicrobia</taxon>
        <taxon>Methanosarcinales</taxon>
        <taxon>Methanosarcinales incertae sedis</taxon>
        <taxon>GOM Arc I cluster</taxon>
        <taxon>Candidatus Argoarchaeum</taxon>
    </lineage>
</organism>
<accession>A0A811T8U7</accession>